<dbReference type="SUPFAM" id="SSF53850">
    <property type="entry name" value="Periplasmic binding protein-like II"/>
    <property type="match status" value="1"/>
</dbReference>
<keyword evidence="4" id="KW-0804">Transcription</keyword>
<dbReference type="Proteomes" id="UP001596337">
    <property type="component" value="Unassembled WGS sequence"/>
</dbReference>
<dbReference type="RefSeq" id="WP_345395446.1">
    <property type="nucleotide sequence ID" value="NZ_BAABLA010000023.1"/>
</dbReference>
<gene>
    <name evidence="6" type="ORF">ACFQGD_24565</name>
</gene>
<comment type="caution">
    <text evidence="6">The sequence shown here is derived from an EMBL/GenBank/DDBJ whole genome shotgun (WGS) entry which is preliminary data.</text>
</comment>
<dbReference type="InterPro" id="IPR036390">
    <property type="entry name" value="WH_DNA-bd_sf"/>
</dbReference>
<evidence type="ECO:0000313" key="6">
    <source>
        <dbReference type="EMBL" id="MFC6870316.1"/>
    </source>
</evidence>
<dbReference type="PANTHER" id="PTHR30346">
    <property type="entry name" value="TRANSCRIPTIONAL DUAL REGULATOR HCAR-RELATED"/>
    <property type="match status" value="1"/>
</dbReference>
<proteinExistence type="inferred from homology"/>
<evidence type="ECO:0000256" key="3">
    <source>
        <dbReference type="ARBA" id="ARBA00023125"/>
    </source>
</evidence>
<protein>
    <submittedName>
        <fullName evidence="6">LysR family transcriptional regulator</fullName>
    </submittedName>
</protein>
<dbReference type="InterPro" id="IPR000847">
    <property type="entry name" value="LysR_HTH_N"/>
</dbReference>
<keyword evidence="7" id="KW-1185">Reference proteome</keyword>
<evidence type="ECO:0000313" key="7">
    <source>
        <dbReference type="Proteomes" id="UP001596337"/>
    </source>
</evidence>
<dbReference type="InterPro" id="IPR036388">
    <property type="entry name" value="WH-like_DNA-bd_sf"/>
</dbReference>
<dbReference type="InterPro" id="IPR005119">
    <property type="entry name" value="LysR_subst-bd"/>
</dbReference>
<sequence length="300" mass="31951">MLDITRLRLLRAVVATGSIRTTATQLGYTPSAVSQQLAALQRETGLRLIERVGRGICPTAAGHTLAAEAESLFETLTRIDGVVSDLRAGRMGSLSIGYFGSAGTTWLPPVVAALRTEFPDLRIDLRITEFDLGGPEPDIDLFVEHAHPDRTAGRAIRRLIADPYFAVVPKDDPLASKDKVPLAELAGSRWVDNDVKQGPCREVLLNACAEAGFSPEFAVETHDYRTAISFVTTGIGITVLPKLGIGTLPDGLVTVPVVAPTPVRHISVAVRAAVAQHPAARRAVELLERSAAAQETVATG</sequence>
<dbReference type="Gene3D" id="3.40.190.10">
    <property type="entry name" value="Periplasmic binding protein-like II"/>
    <property type="match status" value="2"/>
</dbReference>
<dbReference type="Pfam" id="PF03466">
    <property type="entry name" value="LysR_substrate"/>
    <property type="match status" value="1"/>
</dbReference>
<dbReference type="PANTHER" id="PTHR30346:SF29">
    <property type="entry name" value="LYSR SUBSTRATE-BINDING"/>
    <property type="match status" value="1"/>
</dbReference>
<keyword evidence="3" id="KW-0238">DNA-binding</keyword>
<dbReference type="EMBL" id="JBHSXX010000001">
    <property type="protein sequence ID" value="MFC6870316.1"/>
    <property type="molecule type" value="Genomic_DNA"/>
</dbReference>
<evidence type="ECO:0000256" key="4">
    <source>
        <dbReference type="ARBA" id="ARBA00023163"/>
    </source>
</evidence>
<dbReference type="Gene3D" id="1.10.10.10">
    <property type="entry name" value="Winged helix-like DNA-binding domain superfamily/Winged helix DNA-binding domain"/>
    <property type="match status" value="1"/>
</dbReference>
<name>A0ABW2C4P4_9PSEU</name>
<organism evidence="6 7">
    <name type="scientific">Haloechinothrix salitolerans</name>
    <dbReference type="NCBI Taxonomy" id="926830"/>
    <lineage>
        <taxon>Bacteria</taxon>
        <taxon>Bacillati</taxon>
        <taxon>Actinomycetota</taxon>
        <taxon>Actinomycetes</taxon>
        <taxon>Pseudonocardiales</taxon>
        <taxon>Pseudonocardiaceae</taxon>
        <taxon>Haloechinothrix</taxon>
    </lineage>
</organism>
<comment type="similarity">
    <text evidence="1">Belongs to the LysR transcriptional regulatory family.</text>
</comment>
<dbReference type="PROSITE" id="PS50931">
    <property type="entry name" value="HTH_LYSR"/>
    <property type="match status" value="1"/>
</dbReference>
<keyword evidence="2" id="KW-0805">Transcription regulation</keyword>
<evidence type="ECO:0000256" key="2">
    <source>
        <dbReference type="ARBA" id="ARBA00023015"/>
    </source>
</evidence>
<accession>A0ABW2C4P4</accession>
<evidence type="ECO:0000259" key="5">
    <source>
        <dbReference type="PROSITE" id="PS50931"/>
    </source>
</evidence>
<dbReference type="Pfam" id="PF00126">
    <property type="entry name" value="HTH_1"/>
    <property type="match status" value="1"/>
</dbReference>
<feature type="domain" description="HTH lysR-type" evidence="5">
    <location>
        <begin position="2"/>
        <end position="59"/>
    </location>
</feature>
<evidence type="ECO:0000256" key="1">
    <source>
        <dbReference type="ARBA" id="ARBA00009437"/>
    </source>
</evidence>
<reference evidence="7" key="1">
    <citation type="journal article" date="2019" name="Int. J. Syst. Evol. Microbiol.">
        <title>The Global Catalogue of Microorganisms (GCM) 10K type strain sequencing project: providing services to taxonomists for standard genome sequencing and annotation.</title>
        <authorList>
            <consortium name="The Broad Institute Genomics Platform"/>
            <consortium name="The Broad Institute Genome Sequencing Center for Infectious Disease"/>
            <person name="Wu L."/>
            <person name="Ma J."/>
        </authorList>
    </citation>
    <scope>NUCLEOTIDE SEQUENCE [LARGE SCALE GENOMIC DNA]</scope>
    <source>
        <strain evidence="7">KCTC 32255</strain>
    </source>
</reference>
<dbReference type="CDD" id="cd08423">
    <property type="entry name" value="PBP2_LTTR_like_6"/>
    <property type="match status" value="1"/>
</dbReference>
<dbReference type="SUPFAM" id="SSF46785">
    <property type="entry name" value="Winged helix' DNA-binding domain"/>
    <property type="match status" value="1"/>
</dbReference>